<dbReference type="InParanoid" id="E3KE99"/>
<keyword evidence="2" id="KW-1185">Reference proteome</keyword>
<dbReference type="KEGG" id="pgr:PGTG_08828"/>
<dbReference type="STRING" id="418459.E3KE99"/>
<evidence type="ECO:0000313" key="1">
    <source>
        <dbReference type="EMBL" id="EFP82632.1"/>
    </source>
</evidence>
<dbReference type="EMBL" id="DS178283">
    <property type="protein sequence ID" value="EFP82632.1"/>
    <property type="molecule type" value="Genomic_DNA"/>
</dbReference>
<name>E3KE99_PUCGT</name>
<sequence length="375" mass="43361">MTHVKETVNLDKLDKKSAEFGVRDQINRKFSKQLFKFDAKKLELLENGEELPTHMDQEIPQELVDMEEKEPKRMFNSFLELKGFDMVEDTPVEILHVFLLGAVKYLFRDFMKGLNELQKDDLLALWNSFNTNSLNIPSVRPKSMVQYASSLIGKDFLIILQAAPFIFFQFMTESKIKIWSSLCHLGSLIFQTHIEDMTEYISELRNAIDIFLRNIIEDSAQWINKAKFHMLLHLPESILRFGPACLFATEKFESYNGILRNASIHSNRQSPGQDIAITFITNIFSQNPLIQQTLGYNQSASLPNKSYPCIKKLSVPAIHQVETPQELKSLYPDFEIKQISELNLNKKQVLKKDYFILVFPEALSSSVSLAKFHHF</sequence>
<dbReference type="AlphaFoldDB" id="E3KE99"/>
<proteinExistence type="predicted"/>
<dbReference type="GeneID" id="10530015"/>
<dbReference type="PANTHER" id="PTHR31912">
    <property type="entry name" value="IP13529P"/>
    <property type="match status" value="1"/>
</dbReference>
<dbReference type="VEuPathDB" id="FungiDB:PGTG_08828"/>
<protein>
    <submittedName>
        <fullName evidence="1">Uncharacterized protein</fullName>
    </submittedName>
</protein>
<accession>E3KE99</accession>
<dbReference type="Proteomes" id="UP000008783">
    <property type="component" value="Unassembled WGS sequence"/>
</dbReference>
<reference evidence="2" key="2">
    <citation type="journal article" date="2011" name="Proc. Natl. Acad. Sci. U.S.A.">
        <title>Obligate biotrophy features unraveled by the genomic analysis of rust fungi.</title>
        <authorList>
            <person name="Duplessis S."/>
            <person name="Cuomo C.A."/>
            <person name="Lin Y.-C."/>
            <person name="Aerts A."/>
            <person name="Tisserant E."/>
            <person name="Veneault-Fourrey C."/>
            <person name="Joly D.L."/>
            <person name="Hacquard S."/>
            <person name="Amselem J."/>
            <person name="Cantarel B.L."/>
            <person name="Chiu R."/>
            <person name="Coutinho P.M."/>
            <person name="Feau N."/>
            <person name="Field M."/>
            <person name="Frey P."/>
            <person name="Gelhaye E."/>
            <person name="Goldberg J."/>
            <person name="Grabherr M.G."/>
            <person name="Kodira C.D."/>
            <person name="Kohler A."/>
            <person name="Kuees U."/>
            <person name="Lindquist E.A."/>
            <person name="Lucas S.M."/>
            <person name="Mago R."/>
            <person name="Mauceli E."/>
            <person name="Morin E."/>
            <person name="Murat C."/>
            <person name="Pangilinan J.L."/>
            <person name="Park R."/>
            <person name="Pearson M."/>
            <person name="Quesneville H."/>
            <person name="Rouhier N."/>
            <person name="Sakthikumar S."/>
            <person name="Salamov A.A."/>
            <person name="Schmutz J."/>
            <person name="Selles B."/>
            <person name="Shapiro H."/>
            <person name="Tanguay P."/>
            <person name="Tuskan G.A."/>
            <person name="Henrissat B."/>
            <person name="Van de Peer Y."/>
            <person name="Rouze P."/>
            <person name="Ellis J.G."/>
            <person name="Dodds P.N."/>
            <person name="Schein J.E."/>
            <person name="Zhong S."/>
            <person name="Hamelin R.C."/>
            <person name="Grigoriev I.V."/>
            <person name="Szabo L.J."/>
            <person name="Martin F."/>
        </authorList>
    </citation>
    <scope>NUCLEOTIDE SEQUENCE [LARGE SCALE GENOMIC DNA]</scope>
    <source>
        <strain evidence="2">CRL 75-36-700-3 / race SCCL</strain>
    </source>
</reference>
<organism evidence="1 2">
    <name type="scientific">Puccinia graminis f. sp. tritici (strain CRL 75-36-700-3 / race SCCL)</name>
    <name type="common">Black stem rust fungus</name>
    <dbReference type="NCBI Taxonomy" id="418459"/>
    <lineage>
        <taxon>Eukaryota</taxon>
        <taxon>Fungi</taxon>
        <taxon>Dikarya</taxon>
        <taxon>Basidiomycota</taxon>
        <taxon>Pucciniomycotina</taxon>
        <taxon>Pucciniomycetes</taxon>
        <taxon>Pucciniales</taxon>
        <taxon>Pucciniaceae</taxon>
        <taxon>Puccinia</taxon>
    </lineage>
</organism>
<reference key="1">
    <citation type="submission" date="2007-01" db="EMBL/GenBank/DDBJ databases">
        <title>The Genome Sequence of Puccinia graminis f. sp. tritici Strain CRL 75-36-700-3.</title>
        <authorList>
            <consortium name="The Broad Institute Genome Sequencing Platform"/>
            <person name="Birren B."/>
            <person name="Lander E."/>
            <person name="Galagan J."/>
            <person name="Nusbaum C."/>
            <person name="Devon K."/>
            <person name="Cuomo C."/>
            <person name="Jaffe D."/>
            <person name="Butler J."/>
            <person name="Alvarez P."/>
            <person name="Gnerre S."/>
            <person name="Grabherr M."/>
            <person name="Mauceli E."/>
            <person name="Brockman W."/>
            <person name="Young S."/>
            <person name="LaButti K."/>
            <person name="Sykes S."/>
            <person name="DeCaprio D."/>
            <person name="Crawford M."/>
            <person name="Koehrsen M."/>
            <person name="Engels R."/>
            <person name="Montgomery P."/>
            <person name="Pearson M."/>
            <person name="Howarth C."/>
            <person name="Larson L."/>
            <person name="White J."/>
            <person name="Zeng Q."/>
            <person name="Kodira C."/>
            <person name="Yandava C."/>
            <person name="Alvarado L."/>
            <person name="O'Leary S."/>
            <person name="Szabo L."/>
            <person name="Dean R."/>
            <person name="Schein J."/>
        </authorList>
    </citation>
    <scope>NUCLEOTIDE SEQUENCE</scope>
    <source>
        <strain>CRL 75-36-700-3</strain>
    </source>
</reference>
<dbReference type="RefSeq" id="XP_003327051.1">
    <property type="nucleotide sequence ID" value="XM_003327003.1"/>
</dbReference>
<dbReference type="HOGENOM" id="CLU_004591_6_1_1"/>
<gene>
    <name evidence="1" type="ORF">PGTG_08828</name>
</gene>
<dbReference type="PANTHER" id="PTHR31912:SF34">
    <property type="entry name" value="NOTOCHORD-RELATED PROTEIN"/>
    <property type="match status" value="1"/>
</dbReference>
<dbReference type="OrthoDB" id="2505986at2759"/>
<evidence type="ECO:0000313" key="2">
    <source>
        <dbReference type="Proteomes" id="UP000008783"/>
    </source>
</evidence>